<gene>
    <name evidence="15" type="ORF">Nkreftii_001676</name>
</gene>
<accession>A0A7S8IYC3</accession>
<feature type="domain" description="Histidine kinase" evidence="13">
    <location>
        <begin position="542"/>
        <end position="761"/>
    </location>
</feature>
<feature type="domain" description="HAMP" evidence="14">
    <location>
        <begin position="266"/>
        <end position="319"/>
    </location>
</feature>
<dbReference type="Gene3D" id="1.10.287.130">
    <property type="match status" value="1"/>
</dbReference>
<keyword evidence="12" id="KW-0472">Membrane</keyword>
<dbReference type="Gene3D" id="3.30.565.10">
    <property type="entry name" value="Histidine kinase-like ATPase, C-terminal domain"/>
    <property type="match status" value="1"/>
</dbReference>
<evidence type="ECO:0000256" key="12">
    <source>
        <dbReference type="SAM" id="Phobius"/>
    </source>
</evidence>
<evidence type="ECO:0000313" key="15">
    <source>
        <dbReference type="EMBL" id="QPD03902.1"/>
    </source>
</evidence>
<keyword evidence="4" id="KW-0597">Phosphoprotein</keyword>
<dbReference type="InterPro" id="IPR050351">
    <property type="entry name" value="BphY/WalK/GraS-like"/>
</dbReference>
<keyword evidence="10" id="KW-0175">Coiled coil</keyword>
<dbReference type="InterPro" id="IPR003018">
    <property type="entry name" value="GAF"/>
</dbReference>
<dbReference type="SUPFAM" id="SSF158472">
    <property type="entry name" value="HAMP domain-like"/>
    <property type="match status" value="1"/>
</dbReference>
<dbReference type="SMART" id="SM00387">
    <property type="entry name" value="HATPase_c"/>
    <property type="match status" value="1"/>
</dbReference>
<dbReference type="SMART" id="SM00388">
    <property type="entry name" value="HisKA"/>
    <property type="match status" value="1"/>
</dbReference>
<keyword evidence="12" id="KW-1133">Transmembrane helix</keyword>
<evidence type="ECO:0000256" key="4">
    <source>
        <dbReference type="ARBA" id="ARBA00022553"/>
    </source>
</evidence>
<evidence type="ECO:0000259" key="13">
    <source>
        <dbReference type="PROSITE" id="PS50109"/>
    </source>
</evidence>
<dbReference type="Gene3D" id="3.30.450.40">
    <property type="match status" value="1"/>
</dbReference>
<dbReference type="InterPro" id="IPR003660">
    <property type="entry name" value="HAMP_dom"/>
</dbReference>
<dbReference type="InterPro" id="IPR004358">
    <property type="entry name" value="Sig_transdc_His_kin-like_C"/>
</dbReference>
<dbReference type="InterPro" id="IPR003594">
    <property type="entry name" value="HATPase_dom"/>
</dbReference>
<sequence>MDTERMNRDLRSHSITRFFGLRLKFVLLFSIILIVTCSSLSWYFIETRRRAMAENLQELGTILLTNTVQNDHFRIGGIVLEDRETLGQFMHSLMAIDRVVYLVITASDGRILDQQSKRTRRMPGGSPKTTQQPIYPDDSVSESLLHAPLTAPVITRFVLSSKRELIPQDESSDWLLPFLVRKETLFDFAMPVIRDTAHPSQLSDELEEEKRGPSSPTTNSSVVGVVRIGLTDAQAKGALLIIIRNVALLTLLIIAAGILSAHLLTSRITTPLRSLAGAARQLADGHEAPVPLTASTSDEVGQLTQAFNVMTQSLHERNQAISLNLETIRRQIKQLTTAHKVSTAVASANMFDMNQLLDSVLWLLTENLGFSRMVVFLKNSERNSVVIAQSVGFPPDIQEASRRFEIPITKDSMTAELVILGKPLLIHDLGTVAHRIQQPVLDLMRRSGVQSFVAVPLQSHAKVLGYLGADRGPHPCNEDDLHILLTIAGHVAAAIDNAKAYSELAELTQHLEERIEQRTEELSCANAQLQEHDRRRSTFLSVVSHELRTPMTAIRSFAENMLDGVTGPLTELQRTYLTRVQHNVARLSRIIAQLLDWSGLDTKRIQLRLENICIHQIATTAADGLQMVASEKNVSLIVASVESLPPVQGDRDKLEQIFVNLIGNAIKFTPSGGQVTIETSVSQSGFVQTCVADTGCGIDVAHLPNIFEEFSKVPSAMPTSQGAQLGLWITKTLVTMHRGRIWVESQPQAGSRFYFTLPISASQEELTFKVPEAGEQRIS</sequence>
<comment type="catalytic activity">
    <reaction evidence="1">
        <text>ATP + protein L-histidine = ADP + protein N-phospho-L-histidine.</text>
        <dbReference type="EC" id="2.7.13.3"/>
    </reaction>
</comment>
<dbReference type="PROSITE" id="PS50109">
    <property type="entry name" value="HIS_KIN"/>
    <property type="match status" value="1"/>
</dbReference>
<dbReference type="SUPFAM" id="SSF47384">
    <property type="entry name" value="Homodimeric domain of signal transducing histidine kinase"/>
    <property type="match status" value="1"/>
</dbReference>
<dbReference type="PRINTS" id="PR00344">
    <property type="entry name" value="BCTRLSENSOR"/>
</dbReference>
<dbReference type="PROSITE" id="PS50885">
    <property type="entry name" value="HAMP"/>
    <property type="match status" value="1"/>
</dbReference>
<dbReference type="Pfam" id="PF02518">
    <property type="entry name" value="HATPase_c"/>
    <property type="match status" value="1"/>
</dbReference>
<dbReference type="FunFam" id="3.30.565.10:FF:000006">
    <property type="entry name" value="Sensor histidine kinase WalK"/>
    <property type="match status" value="1"/>
</dbReference>
<dbReference type="Proteomes" id="UP000593737">
    <property type="component" value="Chromosome"/>
</dbReference>
<dbReference type="AlphaFoldDB" id="A0A7S8IYC3"/>
<dbReference type="InterPro" id="IPR036097">
    <property type="entry name" value="HisK_dim/P_sf"/>
</dbReference>
<dbReference type="InterPro" id="IPR003661">
    <property type="entry name" value="HisK_dim/P_dom"/>
</dbReference>
<keyword evidence="9" id="KW-0902">Two-component regulatory system</keyword>
<evidence type="ECO:0000259" key="14">
    <source>
        <dbReference type="PROSITE" id="PS50885"/>
    </source>
</evidence>
<organism evidence="15 16">
    <name type="scientific">Candidatus Nitrospira kreftii</name>
    <dbReference type="NCBI Taxonomy" id="2652173"/>
    <lineage>
        <taxon>Bacteria</taxon>
        <taxon>Pseudomonadati</taxon>
        <taxon>Nitrospirota</taxon>
        <taxon>Nitrospiria</taxon>
        <taxon>Nitrospirales</taxon>
        <taxon>Nitrospiraceae</taxon>
        <taxon>Nitrospira</taxon>
    </lineage>
</organism>
<dbReference type="InterPro" id="IPR029016">
    <property type="entry name" value="GAF-like_dom_sf"/>
</dbReference>
<feature type="transmembrane region" description="Helical" evidence="12">
    <location>
        <begin position="21"/>
        <end position="45"/>
    </location>
</feature>
<dbReference type="Pfam" id="PF01590">
    <property type="entry name" value="GAF"/>
    <property type="match status" value="1"/>
</dbReference>
<evidence type="ECO:0000256" key="8">
    <source>
        <dbReference type="ARBA" id="ARBA00022840"/>
    </source>
</evidence>
<evidence type="ECO:0000256" key="10">
    <source>
        <dbReference type="SAM" id="Coils"/>
    </source>
</evidence>
<dbReference type="SUPFAM" id="SSF55874">
    <property type="entry name" value="ATPase domain of HSP90 chaperone/DNA topoisomerase II/histidine kinase"/>
    <property type="match status" value="1"/>
</dbReference>
<dbReference type="InterPro" id="IPR005467">
    <property type="entry name" value="His_kinase_dom"/>
</dbReference>
<feature type="transmembrane region" description="Helical" evidence="12">
    <location>
        <begin position="246"/>
        <end position="264"/>
    </location>
</feature>
<evidence type="ECO:0000256" key="1">
    <source>
        <dbReference type="ARBA" id="ARBA00000085"/>
    </source>
</evidence>
<dbReference type="Pfam" id="PF00672">
    <property type="entry name" value="HAMP"/>
    <property type="match status" value="1"/>
</dbReference>
<evidence type="ECO:0000256" key="5">
    <source>
        <dbReference type="ARBA" id="ARBA00022679"/>
    </source>
</evidence>
<dbReference type="SUPFAM" id="SSF55781">
    <property type="entry name" value="GAF domain-like"/>
    <property type="match status" value="1"/>
</dbReference>
<evidence type="ECO:0000256" key="11">
    <source>
        <dbReference type="SAM" id="MobiDB-lite"/>
    </source>
</evidence>
<feature type="region of interest" description="Disordered" evidence="11">
    <location>
        <begin position="114"/>
        <end position="136"/>
    </location>
</feature>
<keyword evidence="12" id="KW-0812">Transmembrane</keyword>
<keyword evidence="5" id="KW-0808">Transferase</keyword>
<name>A0A7S8IYC3_9BACT</name>
<evidence type="ECO:0000313" key="16">
    <source>
        <dbReference type="Proteomes" id="UP000593737"/>
    </source>
</evidence>
<dbReference type="Pfam" id="PF00512">
    <property type="entry name" value="HisKA"/>
    <property type="match status" value="1"/>
</dbReference>
<dbReference type="GO" id="GO:0005524">
    <property type="term" value="F:ATP binding"/>
    <property type="evidence" value="ECO:0007669"/>
    <property type="project" value="UniProtKB-KW"/>
</dbReference>
<dbReference type="PANTHER" id="PTHR42878:SF7">
    <property type="entry name" value="SENSOR HISTIDINE KINASE GLRK"/>
    <property type="match status" value="1"/>
</dbReference>
<dbReference type="EMBL" id="CP047423">
    <property type="protein sequence ID" value="QPD03902.1"/>
    <property type="molecule type" value="Genomic_DNA"/>
</dbReference>
<dbReference type="GO" id="GO:0000156">
    <property type="term" value="F:phosphorelay response regulator activity"/>
    <property type="evidence" value="ECO:0007669"/>
    <property type="project" value="TreeGrafter"/>
</dbReference>
<evidence type="ECO:0000256" key="7">
    <source>
        <dbReference type="ARBA" id="ARBA00022777"/>
    </source>
</evidence>
<dbReference type="GO" id="GO:0007234">
    <property type="term" value="P:osmosensory signaling via phosphorelay pathway"/>
    <property type="evidence" value="ECO:0007669"/>
    <property type="project" value="TreeGrafter"/>
</dbReference>
<keyword evidence="8" id="KW-0067">ATP-binding</keyword>
<dbReference type="InterPro" id="IPR036890">
    <property type="entry name" value="HATPase_C_sf"/>
</dbReference>
<feature type="region of interest" description="Disordered" evidence="11">
    <location>
        <begin position="199"/>
        <end position="218"/>
    </location>
</feature>
<dbReference type="KEGG" id="nkf:Nkreftii_001676"/>
<evidence type="ECO:0000256" key="9">
    <source>
        <dbReference type="ARBA" id="ARBA00023012"/>
    </source>
</evidence>
<dbReference type="GO" id="GO:0000155">
    <property type="term" value="F:phosphorelay sensor kinase activity"/>
    <property type="evidence" value="ECO:0007669"/>
    <property type="project" value="InterPro"/>
</dbReference>
<dbReference type="PANTHER" id="PTHR42878">
    <property type="entry name" value="TWO-COMPONENT HISTIDINE KINASE"/>
    <property type="match status" value="1"/>
</dbReference>
<dbReference type="SMART" id="SM00065">
    <property type="entry name" value="GAF"/>
    <property type="match status" value="1"/>
</dbReference>
<dbReference type="Gene3D" id="6.10.340.10">
    <property type="match status" value="1"/>
</dbReference>
<comment type="subcellular location">
    <subcellularLocation>
        <location evidence="2">Membrane</location>
    </subcellularLocation>
</comment>
<protein>
    <recommendedName>
        <fullName evidence="3">histidine kinase</fullName>
        <ecNumber evidence="3">2.7.13.3</ecNumber>
    </recommendedName>
</protein>
<reference evidence="15 16" key="1">
    <citation type="journal article" date="2020" name="ISME J.">
        <title>Enrichment and physiological characterization of a novel comammox Nitrospira indicates ammonium inhibition of complete nitrification.</title>
        <authorList>
            <person name="Sakoula D."/>
            <person name="Koch H."/>
            <person name="Frank J."/>
            <person name="Jetten M.S.M."/>
            <person name="van Kessel M.A.H.J."/>
            <person name="Lucker S."/>
        </authorList>
    </citation>
    <scope>NUCLEOTIDE SEQUENCE [LARGE SCALE GENOMIC DNA]</scope>
    <source>
        <strain evidence="15">Comreactor17</strain>
    </source>
</reference>
<proteinExistence type="predicted"/>
<feature type="coiled-coil region" evidence="10">
    <location>
        <begin position="501"/>
        <end position="535"/>
    </location>
</feature>
<evidence type="ECO:0000256" key="6">
    <source>
        <dbReference type="ARBA" id="ARBA00022741"/>
    </source>
</evidence>
<dbReference type="GO" id="GO:0016020">
    <property type="term" value="C:membrane"/>
    <property type="evidence" value="ECO:0007669"/>
    <property type="project" value="UniProtKB-SubCell"/>
</dbReference>
<keyword evidence="7" id="KW-0418">Kinase</keyword>
<keyword evidence="6" id="KW-0547">Nucleotide-binding</keyword>
<dbReference type="CDD" id="cd06225">
    <property type="entry name" value="HAMP"/>
    <property type="match status" value="1"/>
</dbReference>
<dbReference type="EC" id="2.7.13.3" evidence="3"/>
<dbReference type="SMART" id="SM00304">
    <property type="entry name" value="HAMP"/>
    <property type="match status" value="1"/>
</dbReference>
<dbReference type="CDD" id="cd00082">
    <property type="entry name" value="HisKA"/>
    <property type="match status" value="1"/>
</dbReference>
<dbReference type="GO" id="GO:0030295">
    <property type="term" value="F:protein kinase activator activity"/>
    <property type="evidence" value="ECO:0007669"/>
    <property type="project" value="TreeGrafter"/>
</dbReference>
<evidence type="ECO:0000256" key="3">
    <source>
        <dbReference type="ARBA" id="ARBA00012438"/>
    </source>
</evidence>
<evidence type="ECO:0000256" key="2">
    <source>
        <dbReference type="ARBA" id="ARBA00004370"/>
    </source>
</evidence>